<evidence type="ECO:0000256" key="5">
    <source>
        <dbReference type="ARBA" id="ARBA00023306"/>
    </source>
</evidence>
<dbReference type="InterPro" id="IPR016024">
    <property type="entry name" value="ARM-type_fold"/>
</dbReference>
<dbReference type="Gene3D" id="1.25.10.10">
    <property type="entry name" value="Leucine-rich Repeat Variant"/>
    <property type="match status" value="1"/>
</dbReference>
<protein>
    <submittedName>
        <fullName evidence="7">Sister chromatid cohesion protein pds5</fullName>
    </submittedName>
</protein>
<dbReference type="Proteomes" id="UP001610728">
    <property type="component" value="Unassembled WGS sequence"/>
</dbReference>
<feature type="compositionally biased region" description="Polar residues" evidence="6">
    <location>
        <begin position="1436"/>
        <end position="1446"/>
    </location>
</feature>
<keyword evidence="2" id="KW-0132">Cell division</keyword>
<keyword evidence="3" id="KW-0498">Mitosis</keyword>
<feature type="compositionally biased region" description="Basic residues" evidence="6">
    <location>
        <begin position="1326"/>
        <end position="1346"/>
    </location>
</feature>
<sequence length="1494" mass="166683">MAPARRSRRAPPKEPSPVPSSSPDLSDPEEVPEEPEQASSPISDPPSDVEDLDSAINGRDGVDNNDDDGPKESLQFNEQLSWKPGKPIPVSTLIPRLRRLLDELSDMDQERVDPESLTDVAASLAHRNLLQHRDSGVRAFVAACLSDVLRICAPNAPFSSDQVNMIFSLFIRDIIPALKDPGDTYHAQHKYVLVSLSEVKSILLVLEIEGGDELFLRLTSACFDTISILSSQDAEGNVPRDVEHHMTHIMITLIDESPGIPALVIDSIMAQFLRALPPGGLKNRLDRSDDSSQSNLLPKKIPAAYIMAKNICTDCPEKMSRYVSQYFSDVIIDATSLSRGQNEDEEEAPAGPSESDLHNIRQAHHLIRELWRAVPIVLQNVIPQVEAELSADNASLRQLATETLGDMISGIGAAGPPPPPIMDPCQYPQWRMDDELPVHPSQTVLNSPSAVLSFSQVHPTVYHSFINRQNDKVSAIRAAWALSVGYIISTSAGNTGISREEEGKLVQALSTKMLEYDEKVRLAAIKAIDIFNIKDVVNKLGYYGGVEQEGSVLAILADRCRDRKPAVRVEAMVLLGKLWSVAAGEIAAEHDLVSPCLGGIPSRIIEVYYTGDPESIAILDRVLLEYIIPLGFPPRKSKKNSQTAAINYDSDKVRAERILQLVRSLSDKAKRAFFAMQARQPAMMPPVVAYIRQCELYNGGVIEANEDRVTANLNGVIKWLSGRLPDQPKAQADLERFAKVNERRYYALVKYAIDINNDFKTIHDAIRELVKRVNGEGKCSGVMDTLLPLIYQTACITFNKSHLASFMEFSQSNKNGLGPAAHEVLGEISQRNPAVFKSHIGELCKSLVEQAPTREKPNDPSVVDVLKACASYAKTETEDMPQDSKFLETMKNYALYGRPPKAAKYALNIILSSKDTEAEETARSILRRIMKEWKYGAPNFLNHLACISQLALMKPNITEDYDKEILDMTIQQLLLQVKGEAKDTDPSWVDDGDMDEELQAKLLALKILTNNLRATADLDDSKERIAAVFKLLRTLITKDGELCKTKDTPKYHRSRLVLAAAHLMLKLCCESRFDPYLSPNDFNNLAFVAQHGESAVRHRFVEKLQKYLATNELAPRFYTIVFLTAFEPVATFKERLGTWIDARARFFVERSKPVLEPAICRLISLLAHHPDYSNDAGNLIDHARYLLYYISHVVTEDNLGLVLRYVERTKQTLDAINPASSENIYVICDLALALLRKWQEKKGWSIQVYANKVGLPIGLFSALPSHKVAVEIAEKQYLPEGLEESLDGLLRSVDRKKKRKTADERHDQPAKRTKSVKLPSREKTPKSRTKSTPRSHSAPKKSRKSRTRDQWGSDVDADFEGPGREVERRKSGRSRSGRTSTYVERDSSEDDEEMLDGVAEWSYLDENGKPKRAMPKNDEESEDEEDEDEDEDEDNLTTPKKSSVANTKKPAAKVNGNDTDSSLSEISDMDVSSSDEADDGAEQAPVQKRSARRR</sequence>
<reference evidence="7 8" key="1">
    <citation type="submission" date="2020-05" db="EMBL/GenBank/DDBJ databases">
        <title>Ceratocystis lukuohia genome.</title>
        <authorList>
            <person name="Harrington T.C."/>
            <person name="Kim K."/>
            <person name="Mayers C.G."/>
        </authorList>
    </citation>
    <scope>NUCLEOTIDE SEQUENCE [LARGE SCALE GENOMIC DNA]</scope>
    <source>
        <strain evidence="7 8">C4212</strain>
    </source>
</reference>
<evidence type="ECO:0000256" key="1">
    <source>
        <dbReference type="ARBA" id="ARBA00004123"/>
    </source>
</evidence>
<feature type="region of interest" description="Disordered" evidence="6">
    <location>
        <begin position="1293"/>
        <end position="1494"/>
    </location>
</feature>
<evidence type="ECO:0000313" key="8">
    <source>
        <dbReference type="Proteomes" id="UP001610728"/>
    </source>
</evidence>
<dbReference type="PANTHER" id="PTHR12663">
    <property type="entry name" value="ANDROGEN INDUCED INHIBITOR OF PROLIFERATION AS3 / PDS5-RELATED"/>
    <property type="match status" value="1"/>
</dbReference>
<accession>A0ABR4MEC8</accession>
<dbReference type="Pfam" id="PF20168">
    <property type="entry name" value="PDS5"/>
    <property type="match status" value="1"/>
</dbReference>
<feature type="compositionally biased region" description="Basic residues" evidence="6">
    <location>
        <begin position="1"/>
        <end position="10"/>
    </location>
</feature>
<feature type="region of interest" description="Disordered" evidence="6">
    <location>
        <begin position="337"/>
        <end position="357"/>
    </location>
</feature>
<gene>
    <name evidence="7" type="ORF">HOO65_060455</name>
</gene>
<dbReference type="RefSeq" id="XP_070857805.1">
    <property type="nucleotide sequence ID" value="XM_071003607.1"/>
</dbReference>
<dbReference type="EMBL" id="JABSNW010000006">
    <property type="protein sequence ID" value="KAL2886625.1"/>
    <property type="molecule type" value="Genomic_DNA"/>
</dbReference>
<keyword evidence="4" id="KW-0539">Nucleus</keyword>
<dbReference type="SUPFAM" id="SSF48371">
    <property type="entry name" value="ARM repeat"/>
    <property type="match status" value="1"/>
</dbReference>
<comment type="subcellular location">
    <subcellularLocation>
        <location evidence="1">Nucleus</location>
    </subcellularLocation>
</comment>
<dbReference type="PANTHER" id="PTHR12663:SF0">
    <property type="entry name" value="PRECOCIOUS DISSOCIATION OF SISTERS 5, ISOFORM A"/>
    <property type="match status" value="1"/>
</dbReference>
<feature type="compositionally biased region" description="Basic and acidic residues" evidence="6">
    <location>
        <begin position="1301"/>
        <end position="1310"/>
    </location>
</feature>
<evidence type="ECO:0000256" key="4">
    <source>
        <dbReference type="ARBA" id="ARBA00023242"/>
    </source>
</evidence>
<dbReference type="CDD" id="cd19953">
    <property type="entry name" value="PDS5"/>
    <property type="match status" value="1"/>
</dbReference>
<evidence type="ECO:0000313" key="7">
    <source>
        <dbReference type="EMBL" id="KAL2886625.1"/>
    </source>
</evidence>
<dbReference type="GeneID" id="98119851"/>
<dbReference type="InterPro" id="IPR011989">
    <property type="entry name" value="ARM-like"/>
</dbReference>
<name>A0ABR4MEC8_9PEZI</name>
<proteinExistence type="predicted"/>
<feature type="compositionally biased region" description="Polar residues" evidence="6">
    <location>
        <begin position="1456"/>
        <end position="1472"/>
    </location>
</feature>
<evidence type="ECO:0000256" key="3">
    <source>
        <dbReference type="ARBA" id="ARBA00022776"/>
    </source>
</evidence>
<organism evidence="7 8">
    <name type="scientific">Ceratocystis lukuohia</name>
    <dbReference type="NCBI Taxonomy" id="2019550"/>
    <lineage>
        <taxon>Eukaryota</taxon>
        <taxon>Fungi</taxon>
        <taxon>Dikarya</taxon>
        <taxon>Ascomycota</taxon>
        <taxon>Pezizomycotina</taxon>
        <taxon>Sordariomycetes</taxon>
        <taxon>Hypocreomycetidae</taxon>
        <taxon>Microascales</taxon>
        <taxon>Ceratocystidaceae</taxon>
        <taxon>Ceratocystis</taxon>
    </lineage>
</organism>
<feature type="compositionally biased region" description="Acidic residues" evidence="6">
    <location>
        <begin position="1419"/>
        <end position="1435"/>
    </location>
</feature>
<feature type="region of interest" description="Disordered" evidence="6">
    <location>
        <begin position="1"/>
        <end position="87"/>
    </location>
</feature>
<keyword evidence="8" id="KW-1185">Reference proteome</keyword>
<keyword evidence="5" id="KW-0131">Cell cycle</keyword>
<dbReference type="InterPro" id="IPR039776">
    <property type="entry name" value="Pds5"/>
</dbReference>
<feature type="compositionally biased region" description="Acidic residues" evidence="6">
    <location>
        <begin position="26"/>
        <end position="36"/>
    </location>
</feature>
<comment type="caution">
    <text evidence="7">The sequence shown here is derived from an EMBL/GenBank/DDBJ whole genome shotgun (WGS) entry which is preliminary data.</text>
</comment>
<evidence type="ECO:0000256" key="6">
    <source>
        <dbReference type="SAM" id="MobiDB-lite"/>
    </source>
</evidence>
<evidence type="ECO:0000256" key="2">
    <source>
        <dbReference type="ARBA" id="ARBA00022618"/>
    </source>
</evidence>